<feature type="compositionally biased region" description="Gly residues" evidence="1">
    <location>
        <begin position="100"/>
        <end position="111"/>
    </location>
</feature>
<feature type="region of interest" description="Disordered" evidence="1">
    <location>
        <begin position="1"/>
        <end position="51"/>
    </location>
</feature>
<protein>
    <submittedName>
        <fullName evidence="2">Uncharacterized protein</fullName>
    </submittedName>
</protein>
<feature type="compositionally biased region" description="Basic residues" evidence="1">
    <location>
        <begin position="35"/>
        <end position="51"/>
    </location>
</feature>
<feature type="region of interest" description="Disordered" evidence="1">
    <location>
        <begin position="73"/>
        <end position="111"/>
    </location>
</feature>
<proteinExistence type="predicted"/>
<name>A0AAV7SDA4_PLEWA</name>
<sequence length="111" mass="12313">MRPRAENQPNNRPASRLGRRRPSPRPSKPRQLCTPHRKAHGIYSRRTKRKRSIPEEALWSELEPGPCRSFIRGHGDNVPLSGGPSTGKCPSRRVQTTTGTAGGGVRGRVKD</sequence>
<evidence type="ECO:0000313" key="2">
    <source>
        <dbReference type="EMBL" id="KAJ1161088.1"/>
    </source>
</evidence>
<dbReference type="AlphaFoldDB" id="A0AAV7SDA4"/>
<dbReference type="Proteomes" id="UP001066276">
    <property type="component" value="Chromosome 4_2"/>
</dbReference>
<keyword evidence="3" id="KW-1185">Reference proteome</keyword>
<evidence type="ECO:0000313" key="3">
    <source>
        <dbReference type="Proteomes" id="UP001066276"/>
    </source>
</evidence>
<evidence type="ECO:0000256" key="1">
    <source>
        <dbReference type="SAM" id="MobiDB-lite"/>
    </source>
</evidence>
<reference evidence="2" key="1">
    <citation type="journal article" date="2022" name="bioRxiv">
        <title>Sequencing and chromosome-scale assembly of the giantPleurodeles waltlgenome.</title>
        <authorList>
            <person name="Brown T."/>
            <person name="Elewa A."/>
            <person name="Iarovenko S."/>
            <person name="Subramanian E."/>
            <person name="Araus A.J."/>
            <person name="Petzold A."/>
            <person name="Susuki M."/>
            <person name="Suzuki K.-i.T."/>
            <person name="Hayashi T."/>
            <person name="Toyoda A."/>
            <person name="Oliveira C."/>
            <person name="Osipova E."/>
            <person name="Leigh N.D."/>
            <person name="Simon A."/>
            <person name="Yun M.H."/>
        </authorList>
    </citation>
    <scope>NUCLEOTIDE SEQUENCE</scope>
    <source>
        <strain evidence="2">20211129_DDA</strain>
        <tissue evidence="2">Liver</tissue>
    </source>
</reference>
<dbReference type="EMBL" id="JANPWB010000008">
    <property type="protein sequence ID" value="KAJ1161088.1"/>
    <property type="molecule type" value="Genomic_DNA"/>
</dbReference>
<comment type="caution">
    <text evidence="2">The sequence shown here is derived from an EMBL/GenBank/DDBJ whole genome shotgun (WGS) entry which is preliminary data.</text>
</comment>
<gene>
    <name evidence="2" type="ORF">NDU88_001576</name>
</gene>
<accession>A0AAV7SDA4</accession>
<organism evidence="2 3">
    <name type="scientific">Pleurodeles waltl</name>
    <name type="common">Iberian ribbed newt</name>
    <dbReference type="NCBI Taxonomy" id="8319"/>
    <lineage>
        <taxon>Eukaryota</taxon>
        <taxon>Metazoa</taxon>
        <taxon>Chordata</taxon>
        <taxon>Craniata</taxon>
        <taxon>Vertebrata</taxon>
        <taxon>Euteleostomi</taxon>
        <taxon>Amphibia</taxon>
        <taxon>Batrachia</taxon>
        <taxon>Caudata</taxon>
        <taxon>Salamandroidea</taxon>
        <taxon>Salamandridae</taxon>
        <taxon>Pleurodelinae</taxon>
        <taxon>Pleurodeles</taxon>
    </lineage>
</organism>